<comment type="caution">
    <text evidence="3">The sequence shown here is derived from an EMBL/GenBank/DDBJ whole genome shotgun (WGS) entry which is preliminary data.</text>
</comment>
<dbReference type="PANTHER" id="PTHR13504">
    <property type="entry name" value="FIDO DOMAIN-CONTAINING PROTEIN DDB_G0283145"/>
    <property type="match status" value="1"/>
</dbReference>
<dbReference type="AlphaFoldDB" id="A0A1C4EFL0"/>
<dbReference type="Proteomes" id="UP000230886">
    <property type="component" value="Unassembled WGS sequence"/>
</dbReference>
<feature type="binding site" evidence="2">
    <location>
        <begin position="231"/>
        <end position="238"/>
    </location>
    <ligand>
        <name>ATP</name>
        <dbReference type="ChEBI" id="CHEBI:30616"/>
    </ligand>
</feature>
<dbReference type="PANTHER" id="PTHR13504:SF40">
    <property type="entry name" value="FIDO DOMAIN-CONTAINING PROTEIN"/>
    <property type="match status" value="1"/>
</dbReference>
<feature type="binding site" evidence="2">
    <location>
        <position position="280"/>
    </location>
    <ligand>
        <name>ATP</name>
        <dbReference type="ChEBI" id="CHEBI:30616"/>
    </ligand>
</feature>
<protein>
    <submittedName>
        <fullName evidence="3">Fic family protein</fullName>
    </submittedName>
</protein>
<dbReference type="InterPro" id="IPR003812">
    <property type="entry name" value="Fido"/>
</dbReference>
<dbReference type="GO" id="GO:0005524">
    <property type="term" value="F:ATP binding"/>
    <property type="evidence" value="ECO:0007669"/>
    <property type="project" value="UniProtKB-KW"/>
</dbReference>
<keyword evidence="2" id="KW-0067">ATP-binding</keyword>
<gene>
    <name evidence="3" type="ORF">CHR55_00745</name>
</gene>
<dbReference type="PROSITE" id="PS51459">
    <property type="entry name" value="FIDO"/>
    <property type="match status" value="1"/>
</dbReference>
<feature type="active site" evidence="1">
    <location>
        <position position="227"/>
    </location>
</feature>
<keyword evidence="2" id="KW-0547">Nucleotide-binding</keyword>
<feature type="binding site" evidence="2">
    <location>
        <begin position="268"/>
        <end position="269"/>
    </location>
    <ligand>
        <name>ATP</name>
        <dbReference type="ChEBI" id="CHEBI:30616"/>
    </ligand>
</feature>
<dbReference type="EMBL" id="NOVD01000001">
    <property type="protein sequence ID" value="PCK28962.1"/>
    <property type="molecule type" value="Genomic_DNA"/>
</dbReference>
<evidence type="ECO:0000256" key="1">
    <source>
        <dbReference type="PIRSR" id="PIRSR640198-1"/>
    </source>
</evidence>
<dbReference type="RefSeq" id="WP_058227077.1">
    <property type="nucleotide sequence ID" value="NZ_FMBB01000008.1"/>
</dbReference>
<dbReference type="Gene3D" id="1.10.3290.10">
    <property type="entry name" value="Fido-like domain"/>
    <property type="match status" value="1"/>
</dbReference>
<accession>A0A1C4EFL0</accession>
<dbReference type="Pfam" id="PF02661">
    <property type="entry name" value="Fic"/>
    <property type="match status" value="1"/>
</dbReference>
<dbReference type="InterPro" id="IPR036597">
    <property type="entry name" value="Fido-like_dom_sf"/>
</dbReference>
<reference evidence="3 4" key="1">
    <citation type="submission" date="2017-07" db="EMBL/GenBank/DDBJ databases">
        <title>Draft sequence of Rhodococcus enclensis 23b-28.</title>
        <authorList>
            <person name="Besaury L."/>
            <person name="Sancelme M."/>
            <person name="Amato P."/>
            <person name="Lallement A."/>
            <person name="Delort A.-M."/>
        </authorList>
    </citation>
    <scope>NUCLEOTIDE SEQUENCE [LARGE SCALE GENOMIC DNA]</scope>
    <source>
        <strain evidence="3 4">23b-28</strain>
    </source>
</reference>
<dbReference type="InterPro" id="IPR040198">
    <property type="entry name" value="Fido_containing"/>
</dbReference>
<evidence type="ECO:0000313" key="3">
    <source>
        <dbReference type="EMBL" id="PCK28962.1"/>
    </source>
</evidence>
<organism evidence="3 4">
    <name type="scientific">Rhodococcus qingshengii</name>
    <dbReference type="NCBI Taxonomy" id="334542"/>
    <lineage>
        <taxon>Bacteria</taxon>
        <taxon>Bacillati</taxon>
        <taxon>Actinomycetota</taxon>
        <taxon>Actinomycetes</taxon>
        <taxon>Mycobacteriales</taxon>
        <taxon>Nocardiaceae</taxon>
        <taxon>Rhodococcus</taxon>
        <taxon>Rhodococcus erythropolis group</taxon>
    </lineage>
</organism>
<evidence type="ECO:0000256" key="2">
    <source>
        <dbReference type="PIRSR" id="PIRSR640198-2"/>
    </source>
</evidence>
<dbReference type="SUPFAM" id="SSF140931">
    <property type="entry name" value="Fic-like"/>
    <property type="match status" value="1"/>
</dbReference>
<proteinExistence type="predicted"/>
<evidence type="ECO:0000313" key="4">
    <source>
        <dbReference type="Proteomes" id="UP000230886"/>
    </source>
</evidence>
<sequence length="421" mass="47498">MAYRTLKSIFHQRDRAGADAEERARRDSPAAVHWDLLIGEHSTFALMTPEVAALIERIMSFEPKIRAEWNGLPALARTHYLHRMVIDEIQATNEIEQVRSTRKEISEAIEMVWAEQPLANKRFAEMARLYLNIGNDQAESPQTLDDIRDVYDAVTRGEIRDEDAPDGKRFRQGPVSITSGIKVVHTGVVPESAIDDALTLMLSQGGDDSIPRLIRAVVAHFIFEYTHPFYDGNGRTGRYLLALDLRQVLAPYASLALSATVADNKDRYYKAFSDAENPLNRGDLTPYLIDMLEIIAEAQHRLLLDLSERRHKIDTLEARIRVLVEDEEFPLNLGLDRESTPPVDSNHIGAVLFTLGQAHCFEANRAIKLNTLVEVVGRSSQFARPRLQRLDDAGIIETVTKRPLRFRLTARGVSLLDLDGE</sequence>
<name>A0A1C4EFL0_RHOSG</name>